<gene>
    <name evidence="3" type="ORF">MTY59_26710</name>
</gene>
<dbReference type="Gene3D" id="3.40.50.720">
    <property type="entry name" value="NAD(P)-binding Rossmann-like Domain"/>
    <property type="match status" value="1"/>
</dbReference>
<evidence type="ECO:0000313" key="4">
    <source>
        <dbReference type="Proteomes" id="UP000826012"/>
    </source>
</evidence>
<dbReference type="SUPFAM" id="SSF51735">
    <property type="entry name" value="NAD(P)-binding Rossmann-fold domains"/>
    <property type="match status" value="1"/>
</dbReference>
<dbReference type="EMBL" id="AP024828">
    <property type="protein sequence ID" value="BCZ22816.1"/>
    <property type="molecule type" value="Genomic_DNA"/>
</dbReference>
<evidence type="ECO:0000256" key="1">
    <source>
        <dbReference type="ARBA" id="ARBA00022857"/>
    </source>
</evidence>
<reference evidence="3 4" key="1">
    <citation type="submission" date="2021-07" db="EMBL/GenBank/DDBJ databases">
        <title>Complete genome sequence of nontuberculous Mycobacterium sp. TY59.</title>
        <authorList>
            <person name="Fukushima K."/>
        </authorList>
    </citation>
    <scope>NUCLEOTIDE SEQUENCE [LARGE SCALE GENOMIC DNA]</scope>
    <source>
        <strain evidence="3 4">TY59</strain>
    </source>
</reference>
<dbReference type="InterPro" id="IPR016040">
    <property type="entry name" value="NAD(P)-bd_dom"/>
</dbReference>
<dbReference type="InterPro" id="IPR051164">
    <property type="entry name" value="NmrA-like_oxidored"/>
</dbReference>
<proteinExistence type="predicted"/>
<organism evidence="3 4">
    <name type="scientific">Mycobacterium senriense</name>
    <dbReference type="NCBI Taxonomy" id="2775496"/>
    <lineage>
        <taxon>Bacteria</taxon>
        <taxon>Bacillati</taxon>
        <taxon>Actinomycetota</taxon>
        <taxon>Actinomycetes</taxon>
        <taxon>Mycobacteriales</taxon>
        <taxon>Mycobacteriaceae</taxon>
        <taxon>Mycobacterium</taxon>
        <taxon>Mycobacterium avium complex (MAC)</taxon>
    </lineage>
</organism>
<dbReference type="Proteomes" id="UP000826012">
    <property type="component" value="Chromosome"/>
</dbReference>
<evidence type="ECO:0000259" key="2">
    <source>
        <dbReference type="Pfam" id="PF13460"/>
    </source>
</evidence>
<dbReference type="PANTHER" id="PTHR42748">
    <property type="entry name" value="NITROGEN METABOLITE REPRESSION PROTEIN NMRA FAMILY MEMBER"/>
    <property type="match status" value="1"/>
</dbReference>
<sequence length="285" mass="29450">MTADLPGFPPAEVCAMLGKASSSGNGKGVIMKVLVIGGSGLIGSQVVARLTELGHEAVPASPSTGVNAVTGEGVADAVAGVHTVVDVSNSPSWADDDVLNFFTTSSRNLLDAERAAGVQHHVALSIVGADRAAESGYMRAKVAQEKVIVESGQPYSIVRATQFFEFVDGIADSFAQGDTVRAPHGAFQPIAAADVALAVTRAATSDPVNAVINIAGPEKHGMDDFIRTRFAATGDARTVVTDNDARYYGAVLDDRSIVPTDDEEVAVYPTTFSDWMAAQAASGAQ</sequence>
<dbReference type="InterPro" id="IPR036291">
    <property type="entry name" value="NAD(P)-bd_dom_sf"/>
</dbReference>
<keyword evidence="1" id="KW-0521">NADP</keyword>
<name>A0ABN6IG87_9MYCO</name>
<dbReference type="PANTHER" id="PTHR42748:SF3">
    <property type="entry name" value="BLL4366 PROTEIN"/>
    <property type="match status" value="1"/>
</dbReference>
<feature type="domain" description="NAD(P)-binding" evidence="2">
    <location>
        <begin position="37"/>
        <end position="204"/>
    </location>
</feature>
<keyword evidence="4" id="KW-1185">Reference proteome</keyword>
<evidence type="ECO:0000313" key="3">
    <source>
        <dbReference type="EMBL" id="BCZ22816.1"/>
    </source>
</evidence>
<dbReference type="Pfam" id="PF13460">
    <property type="entry name" value="NAD_binding_10"/>
    <property type="match status" value="1"/>
</dbReference>
<accession>A0ABN6IG87</accession>
<protein>
    <submittedName>
        <fullName evidence="3">LysR family transcriptional regulator</fullName>
    </submittedName>
</protein>